<feature type="region of interest" description="Disordered" evidence="16">
    <location>
        <begin position="1"/>
        <end position="24"/>
    </location>
</feature>
<dbReference type="GO" id="GO:0046872">
    <property type="term" value="F:metal ion binding"/>
    <property type="evidence" value="ECO:0007669"/>
    <property type="project" value="UniProtKB-KW"/>
</dbReference>
<evidence type="ECO:0000313" key="20">
    <source>
        <dbReference type="Proteomes" id="UP001151532"/>
    </source>
</evidence>
<dbReference type="EC" id="2.4.99.18" evidence="6"/>
<evidence type="ECO:0000256" key="12">
    <source>
        <dbReference type="ARBA" id="ARBA00022989"/>
    </source>
</evidence>
<keyword evidence="13 17" id="KW-0472">Membrane</keyword>
<evidence type="ECO:0000256" key="14">
    <source>
        <dbReference type="ARBA" id="ARBA00023211"/>
    </source>
</evidence>
<comment type="cofactor">
    <cofactor evidence="1">
        <name>Mn(2+)</name>
        <dbReference type="ChEBI" id="CHEBI:29035"/>
    </cofactor>
</comment>
<evidence type="ECO:0000256" key="16">
    <source>
        <dbReference type="SAM" id="MobiDB-lite"/>
    </source>
</evidence>
<name>A0A9Q0ZW45_SALPP</name>
<keyword evidence="11" id="KW-0460">Magnesium</keyword>
<evidence type="ECO:0000256" key="17">
    <source>
        <dbReference type="SAM" id="Phobius"/>
    </source>
</evidence>
<dbReference type="PANTHER" id="PTHR13872:SF1">
    <property type="entry name" value="DOLICHYL-DIPHOSPHOOLIGOSACCHARIDE--PROTEIN GLYCOSYLTRANSFERASE SUBUNIT STT3B"/>
    <property type="match status" value="1"/>
</dbReference>
<comment type="pathway">
    <text evidence="4">Protein modification; protein glycosylation.</text>
</comment>
<dbReference type="PANTHER" id="PTHR13872">
    <property type="entry name" value="DOLICHYL-DIPHOSPHOOLIGOSACCHARIDE--PROTEIN GLYCOSYLTRANSFERASE SUBUNIT"/>
    <property type="match status" value="1"/>
</dbReference>
<dbReference type="GO" id="GO:0012505">
    <property type="term" value="C:endomembrane system"/>
    <property type="evidence" value="ECO:0007669"/>
    <property type="project" value="UniProtKB-SubCell"/>
</dbReference>
<evidence type="ECO:0000256" key="5">
    <source>
        <dbReference type="ARBA" id="ARBA00010810"/>
    </source>
</evidence>
<feature type="transmembrane region" description="Helical" evidence="17">
    <location>
        <begin position="115"/>
        <end position="135"/>
    </location>
</feature>
<evidence type="ECO:0000256" key="8">
    <source>
        <dbReference type="ARBA" id="ARBA00022679"/>
    </source>
</evidence>
<evidence type="ECO:0000256" key="2">
    <source>
        <dbReference type="ARBA" id="ARBA00001946"/>
    </source>
</evidence>
<keyword evidence="12 17" id="KW-1133">Transmembrane helix</keyword>
<keyword evidence="7" id="KW-0328">Glycosyltransferase</keyword>
<dbReference type="GO" id="GO:0016020">
    <property type="term" value="C:membrane"/>
    <property type="evidence" value="ECO:0007669"/>
    <property type="project" value="InterPro"/>
</dbReference>
<sequence length="200" mass="22914">MAVTKTEPINGGTTKSSAPPSTSMPLKSDLLSILSLKSLRLKTKQQELLIRVSILFLVYVLAFITRLFSVLRYESMIHEFDPYFNYRTTLFLTQKGFYEFWNWFDSESWYPLGRIIGGTLYPGLMVTAAMMYWGLRFLRFAVHIREVCVLTAPFFASNTTLAAYFFGKEIWDTGAGLVATCCCFDCDLSWLYIAICCRVL</sequence>
<comment type="caution">
    <text evidence="19">The sequence shown here is derived from an EMBL/GenBank/DDBJ whole genome shotgun (WGS) entry which is preliminary data.</text>
</comment>
<keyword evidence="8" id="KW-0808">Transferase</keyword>
<evidence type="ECO:0000256" key="13">
    <source>
        <dbReference type="ARBA" id="ARBA00023136"/>
    </source>
</evidence>
<evidence type="ECO:0000256" key="7">
    <source>
        <dbReference type="ARBA" id="ARBA00022676"/>
    </source>
</evidence>
<dbReference type="OrthoDB" id="10261066at2759"/>
<evidence type="ECO:0000259" key="18">
    <source>
        <dbReference type="Pfam" id="PF02516"/>
    </source>
</evidence>
<evidence type="ECO:0000256" key="6">
    <source>
        <dbReference type="ARBA" id="ARBA00012605"/>
    </source>
</evidence>
<keyword evidence="9 17" id="KW-0812">Transmembrane</keyword>
<feature type="transmembrane region" description="Helical" evidence="17">
    <location>
        <begin position="48"/>
        <end position="68"/>
    </location>
</feature>
<dbReference type="InterPro" id="IPR048307">
    <property type="entry name" value="STT3_N"/>
</dbReference>
<feature type="compositionally biased region" description="Polar residues" evidence="16">
    <location>
        <begin position="11"/>
        <end position="24"/>
    </location>
</feature>
<proteinExistence type="inferred from homology"/>
<evidence type="ECO:0000256" key="15">
    <source>
        <dbReference type="ARBA" id="ARBA00048829"/>
    </source>
</evidence>
<dbReference type="Proteomes" id="UP001151532">
    <property type="component" value="Chromosome 12"/>
</dbReference>
<evidence type="ECO:0000256" key="4">
    <source>
        <dbReference type="ARBA" id="ARBA00004922"/>
    </source>
</evidence>
<gene>
    <name evidence="19" type="ORF">OIU79_029885</name>
</gene>
<organism evidence="19 20">
    <name type="scientific">Salix purpurea</name>
    <name type="common">Purple osier willow</name>
    <dbReference type="NCBI Taxonomy" id="77065"/>
    <lineage>
        <taxon>Eukaryota</taxon>
        <taxon>Viridiplantae</taxon>
        <taxon>Streptophyta</taxon>
        <taxon>Embryophyta</taxon>
        <taxon>Tracheophyta</taxon>
        <taxon>Spermatophyta</taxon>
        <taxon>Magnoliopsida</taxon>
        <taxon>eudicotyledons</taxon>
        <taxon>Gunneridae</taxon>
        <taxon>Pentapetalae</taxon>
        <taxon>rosids</taxon>
        <taxon>fabids</taxon>
        <taxon>Malpighiales</taxon>
        <taxon>Salicaceae</taxon>
        <taxon>Saliceae</taxon>
        <taxon>Salix</taxon>
    </lineage>
</organism>
<comment type="similarity">
    <text evidence="5">Belongs to the STT3 family.</text>
</comment>
<comment type="catalytic activity">
    <reaction evidence="15">
        <text>a di-trans,poly-cis-dolichyl diphosphooligosaccharide + L-asparaginyl-[protein] = N(4)-(oligosaccharide-(1-&gt;4)-N-acetyl-beta-D-glucosaminyl-(1-&gt;4)-N-acetyl-beta-D-glucosaminyl)-L-asparaginyl-[protein] + a di-trans,poly-cis-dolichyl diphosphate + H(+)</text>
        <dbReference type="Rhea" id="RHEA:22980"/>
        <dbReference type="Rhea" id="RHEA-COMP:12804"/>
        <dbReference type="Rhea" id="RHEA-COMP:12805"/>
        <dbReference type="Rhea" id="RHEA-COMP:19506"/>
        <dbReference type="Rhea" id="RHEA-COMP:19509"/>
        <dbReference type="ChEBI" id="CHEBI:15378"/>
        <dbReference type="ChEBI" id="CHEBI:50347"/>
        <dbReference type="ChEBI" id="CHEBI:57497"/>
        <dbReference type="ChEBI" id="CHEBI:57570"/>
        <dbReference type="ChEBI" id="CHEBI:132529"/>
        <dbReference type="EC" id="2.4.99.18"/>
    </reaction>
</comment>
<accession>A0A9Q0ZW45</accession>
<dbReference type="InterPro" id="IPR003674">
    <property type="entry name" value="Oligo_trans_STT3"/>
</dbReference>
<reference evidence="19" key="2">
    <citation type="journal article" date="2023" name="Int. J. Mol. Sci.">
        <title>De Novo Assembly and Annotation of 11 Diverse Shrub Willow (Salix) Genomes Reveals Novel Gene Organization in Sex-Linked Regions.</title>
        <authorList>
            <person name="Hyden B."/>
            <person name="Feng K."/>
            <person name="Yates T.B."/>
            <person name="Jawdy S."/>
            <person name="Cereghino C."/>
            <person name="Smart L.B."/>
            <person name="Muchero W."/>
        </authorList>
    </citation>
    <scope>NUCLEOTIDE SEQUENCE</scope>
    <source>
        <tissue evidence="19">Shoot tip</tissue>
    </source>
</reference>
<evidence type="ECO:0000256" key="11">
    <source>
        <dbReference type="ARBA" id="ARBA00022842"/>
    </source>
</evidence>
<evidence type="ECO:0000256" key="9">
    <source>
        <dbReference type="ARBA" id="ARBA00022692"/>
    </source>
</evidence>
<keyword evidence="20" id="KW-1185">Reference proteome</keyword>
<keyword evidence="10" id="KW-0479">Metal-binding</keyword>
<evidence type="ECO:0000313" key="19">
    <source>
        <dbReference type="EMBL" id="KAJ6748886.1"/>
    </source>
</evidence>
<dbReference type="AlphaFoldDB" id="A0A9Q0ZW45"/>
<dbReference type="EMBL" id="JAPFFK010000008">
    <property type="protein sequence ID" value="KAJ6748886.1"/>
    <property type="molecule type" value="Genomic_DNA"/>
</dbReference>
<protein>
    <recommendedName>
        <fullName evidence="6">dolichyl-diphosphooligosaccharide--protein glycotransferase</fullName>
        <ecNumber evidence="6">2.4.99.18</ecNumber>
    </recommendedName>
</protein>
<feature type="domain" description="Oligosaccharyl transferase STT3 N-terminal" evidence="18">
    <location>
        <begin position="53"/>
        <end position="181"/>
    </location>
</feature>
<dbReference type="Pfam" id="PF02516">
    <property type="entry name" value="STT3"/>
    <property type="match status" value="1"/>
</dbReference>
<keyword evidence="14" id="KW-0464">Manganese</keyword>
<dbReference type="GO" id="GO:0004579">
    <property type="term" value="F:dolichyl-diphosphooligosaccharide-protein glycotransferase activity"/>
    <property type="evidence" value="ECO:0007669"/>
    <property type="project" value="UniProtKB-EC"/>
</dbReference>
<comment type="subcellular location">
    <subcellularLocation>
        <location evidence="3">Endomembrane system</location>
        <topology evidence="3">Multi-pass membrane protein</topology>
    </subcellularLocation>
</comment>
<evidence type="ECO:0000256" key="10">
    <source>
        <dbReference type="ARBA" id="ARBA00022723"/>
    </source>
</evidence>
<evidence type="ECO:0000256" key="3">
    <source>
        <dbReference type="ARBA" id="ARBA00004127"/>
    </source>
</evidence>
<comment type="cofactor">
    <cofactor evidence="2">
        <name>Mg(2+)</name>
        <dbReference type="ChEBI" id="CHEBI:18420"/>
    </cofactor>
</comment>
<evidence type="ECO:0000256" key="1">
    <source>
        <dbReference type="ARBA" id="ARBA00001936"/>
    </source>
</evidence>
<reference evidence="19" key="1">
    <citation type="submission" date="2022-11" db="EMBL/GenBank/DDBJ databases">
        <authorList>
            <person name="Hyden B.L."/>
            <person name="Feng K."/>
            <person name="Yates T."/>
            <person name="Jawdy S."/>
            <person name="Smart L.B."/>
            <person name="Muchero W."/>
        </authorList>
    </citation>
    <scope>NUCLEOTIDE SEQUENCE</scope>
    <source>
        <tissue evidence="19">Shoot tip</tissue>
    </source>
</reference>